<evidence type="ECO:0000256" key="1">
    <source>
        <dbReference type="SAM" id="SignalP"/>
    </source>
</evidence>
<dbReference type="PROSITE" id="PS51257">
    <property type="entry name" value="PROKAR_LIPOPROTEIN"/>
    <property type="match status" value="1"/>
</dbReference>
<dbReference type="KEGG" id="spl:Spea_3907"/>
<organism evidence="2 3">
    <name type="scientific">Shewanella pealeana (strain ATCC 700345 / ANG-SQ1)</name>
    <dbReference type="NCBI Taxonomy" id="398579"/>
    <lineage>
        <taxon>Bacteria</taxon>
        <taxon>Pseudomonadati</taxon>
        <taxon>Pseudomonadota</taxon>
        <taxon>Gammaproteobacteria</taxon>
        <taxon>Alteromonadales</taxon>
        <taxon>Shewanellaceae</taxon>
        <taxon>Shewanella</taxon>
    </lineage>
</organism>
<dbReference type="eggNOG" id="ENOG503380T">
    <property type="taxonomic scope" value="Bacteria"/>
</dbReference>
<dbReference type="STRING" id="398579.Spea_3907"/>
<reference evidence="2 3" key="1">
    <citation type="submission" date="2007-10" db="EMBL/GenBank/DDBJ databases">
        <title>Complete sequence of Shewanella pealeana ATCC 700345.</title>
        <authorList>
            <consortium name="US DOE Joint Genome Institute"/>
            <person name="Copeland A."/>
            <person name="Lucas S."/>
            <person name="Lapidus A."/>
            <person name="Barry K."/>
            <person name="Glavina del Rio T."/>
            <person name="Dalin E."/>
            <person name="Tice H."/>
            <person name="Pitluck S."/>
            <person name="Chertkov O."/>
            <person name="Brettin T."/>
            <person name="Bruce D."/>
            <person name="Detter J.C."/>
            <person name="Han C."/>
            <person name="Schmutz J."/>
            <person name="Larimer F."/>
            <person name="Land M."/>
            <person name="Hauser L."/>
            <person name="Kyrpides N."/>
            <person name="Kim E."/>
            <person name="Zhao J.-S.Z."/>
            <person name="Manno D."/>
            <person name="Hawari J."/>
            <person name="Richardson P."/>
        </authorList>
    </citation>
    <scope>NUCLEOTIDE SEQUENCE [LARGE SCALE GENOMIC DNA]</scope>
    <source>
        <strain evidence="3">ATCC 700345 / ANG-SQ1</strain>
    </source>
</reference>
<proteinExistence type="predicted"/>
<dbReference type="EMBL" id="CP000851">
    <property type="protein sequence ID" value="ABV89217.1"/>
    <property type="molecule type" value="Genomic_DNA"/>
</dbReference>
<keyword evidence="3" id="KW-1185">Reference proteome</keyword>
<evidence type="ECO:0000313" key="3">
    <source>
        <dbReference type="Proteomes" id="UP000002608"/>
    </source>
</evidence>
<protein>
    <submittedName>
        <fullName evidence="2">Uncharacterized protein</fullName>
    </submittedName>
</protein>
<keyword evidence="1" id="KW-0732">Signal</keyword>
<dbReference type="AlphaFoldDB" id="A8H9I0"/>
<accession>A8H9I0</accession>
<sequence>MKKLILTGLTIGLTMGLTACASTEKTAEVEVAVKAPDSVDLGGLSNEEATTKLLDALLSKSYLASRAGPNGVAVNFDNSQFILQPSINPDGIDRIMMNRFYAIHPKYVGSKEMLLMIGTLNQKLNFAKFVIRDQGAVIQVQGAATFVDTITMEELRRFILWTDEGLRQVGESLPKGAEDVIKPIPVMQNIQSI</sequence>
<dbReference type="OrthoDB" id="5612109at2"/>
<dbReference type="RefSeq" id="WP_012157098.1">
    <property type="nucleotide sequence ID" value="NC_009901.1"/>
</dbReference>
<dbReference type="Proteomes" id="UP000002608">
    <property type="component" value="Chromosome"/>
</dbReference>
<name>A8H9I0_SHEPA</name>
<feature type="signal peptide" evidence="1">
    <location>
        <begin position="1"/>
        <end position="21"/>
    </location>
</feature>
<gene>
    <name evidence="2" type="ordered locus">Spea_3907</name>
</gene>
<evidence type="ECO:0000313" key="2">
    <source>
        <dbReference type="EMBL" id="ABV89217.1"/>
    </source>
</evidence>
<feature type="chain" id="PRO_5002720796" evidence="1">
    <location>
        <begin position="22"/>
        <end position="193"/>
    </location>
</feature>
<dbReference type="HOGENOM" id="CLU_124979_0_0_6"/>